<dbReference type="InterPro" id="IPR036265">
    <property type="entry name" value="HIT-like_sf"/>
</dbReference>
<name>A0ABY8WWI5_9BACT</name>
<evidence type="ECO:0000313" key="2">
    <source>
        <dbReference type="Proteomes" id="UP001177295"/>
    </source>
</evidence>
<protein>
    <submittedName>
        <fullName evidence="1">HIT domain-containing protein</fullName>
    </submittedName>
</protein>
<reference evidence="1 2" key="1">
    <citation type="journal article" date="2023" name="Cell">
        <title>Genetic manipulation of Patescibacteria provides mechanistic insights into microbial dark matter and the epibiotic lifestyle.</title>
        <authorList>
            <person name="Wang Y."/>
            <person name="Gallagher L.A."/>
            <person name="Andrade P.A."/>
            <person name="Liu A."/>
            <person name="Humphreys I.R."/>
            <person name="Turkarslan S."/>
            <person name="Cutler K.J."/>
            <person name="Arrieta-Ortiz M.L."/>
            <person name="Li Y."/>
            <person name="Radey M.C."/>
            <person name="McLean J.S."/>
            <person name="Cong Q."/>
            <person name="Baker D."/>
            <person name="Baliga N.S."/>
            <person name="Peterson S.B."/>
            <person name="Mougous J.D."/>
        </authorList>
    </citation>
    <scope>NUCLEOTIDE SEQUENCE [LARGE SCALE GENOMIC DNA]</scope>
    <source>
        <strain evidence="1 2">ML1</strain>
    </source>
</reference>
<dbReference type="Proteomes" id="UP001177295">
    <property type="component" value="Chromosome"/>
</dbReference>
<evidence type="ECO:0000313" key="1">
    <source>
        <dbReference type="EMBL" id="WIO46316.1"/>
    </source>
</evidence>
<gene>
    <name evidence="1" type="ORF">SEML1_0715</name>
</gene>
<sequence length="144" mass="16657">MTRHPRAEQRYRSHRQKSKTKNAVCSFCDIAMNGGPQYVGESEHCPIITNVFGYDIWDGCGVTEHMMIIPKRHVASLDELTSDEKLDYITLAAKYEADGYSLYARSPGNVTKSAIHHHMHLIKTDNTRKKWMIYIRKPHIRLAR</sequence>
<organism evidence="1 2">
    <name type="scientific">Candidatus Southlakia epibionticum</name>
    <dbReference type="NCBI Taxonomy" id="3043284"/>
    <lineage>
        <taxon>Bacteria</taxon>
        <taxon>Candidatus Saccharimonadota</taxon>
        <taxon>Candidatus Saccharimonadia</taxon>
        <taxon>Candidatus Saccharimonadales</taxon>
        <taxon>Candidatus Saccharimonadaceae</taxon>
        <taxon>Candidatus Southlakia</taxon>
    </lineage>
</organism>
<accession>A0ABY8WWI5</accession>
<proteinExistence type="predicted"/>
<dbReference type="Gene3D" id="3.30.428.10">
    <property type="entry name" value="HIT-like"/>
    <property type="match status" value="1"/>
</dbReference>
<keyword evidence="2" id="KW-1185">Reference proteome</keyword>
<dbReference type="EMBL" id="CP124550">
    <property type="protein sequence ID" value="WIO46316.1"/>
    <property type="molecule type" value="Genomic_DNA"/>
</dbReference>
<dbReference type="RefSeq" id="WP_376753849.1">
    <property type="nucleotide sequence ID" value="NZ_CP124550.1"/>
</dbReference>
<dbReference type="SUPFAM" id="SSF54197">
    <property type="entry name" value="HIT-like"/>
    <property type="match status" value="1"/>
</dbReference>